<gene>
    <name evidence="1" type="ORF">ACFOD3_20505</name>
</gene>
<dbReference type="EMBL" id="JBHRSB010000006">
    <property type="protein sequence ID" value="MFC3002292.1"/>
    <property type="molecule type" value="Genomic_DNA"/>
</dbReference>
<proteinExistence type="predicted"/>
<dbReference type="RefSeq" id="WP_216838373.1">
    <property type="nucleotide sequence ID" value="NZ_JAFNJS010000006.1"/>
</dbReference>
<protein>
    <submittedName>
        <fullName evidence="1">Uncharacterized protein</fullName>
    </submittedName>
</protein>
<name>A0ABV7BXG1_9PROT</name>
<comment type="caution">
    <text evidence="1">The sequence shown here is derived from an EMBL/GenBank/DDBJ whole genome shotgun (WGS) entry which is preliminary data.</text>
</comment>
<dbReference type="Proteomes" id="UP001595420">
    <property type="component" value="Unassembled WGS sequence"/>
</dbReference>
<evidence type="ECO:0000313" key="2">
    <source>
        <dbReference type="Proteomes" id="UP001595420"/>
    </source>
</evidence>
<keyword evidence="2" id="KW-1185">Reference proteome</keyword>
<evidence type="ECO:0000313" key="1">
    <source>
        <dbReference type="EMBL" id="MFC3002292.1"/>
    </source>
</evidence>
<organism evidence="1 2">
    <name type="scientific">Falsiroseomonas tokyonensis</name>
    <dbReference type="NCBI Taxonomy" id="430521"/>
    <lineage>
        <taxon>Bacteria</taxon>
        <taxon>Pseudomonadati</taxon>
        <taxon>Pseudomonadota</taxon>
        <taxon>Alphaproteobacteria</taxon>
        <taxon>Acetobacterales</taxon>
        <taxon>Roseomonadaceae</taxon>
        <taxon>Falsiroseomonas</taxon>
    </lineage>
</organism>
<reference evidence="2" key="1">
    <citation type="journal article" date="2019" name="Int. J. Syst. Evol. Microbiol.">
        <title>The Global Catalogue of Microorganisms (GCM) 10K type strain sequencing project: providing services to taxonomists for standard genome sequencing and annotation.</title>
        <authorList>
            <consortium name="The Broad Institute Genomics Platform"/>
            <consortium name="The Broad Institute Genome Sequencing Center for Infectious Disease"/>
            <person name="Wu L."/>
            <person name="Ma J."/>
        </authorList>
    </citation>
    <scope>NUCLEOTIDE SEQUENCE [LARGE SCALE GENOMIC DNA]</scope>
    <source>
        <strain evidence="2">CGMCC 1.16855</strain>
    </source>
</reference>
<accession>A0ABV7BXG1</accession>
<sequence>MSRQAASTTERRIYLLDAALLASVRAYQETRNFASEAEAVRDLLQRGLMSSETPEMLMRRLSARPMPADGYRAVARDLVEHPLVKSIAYMPGYILIGMTDGSEHRFPQEARK</sequence>